<evidence type="ECO:0000256" key="1">
    <source>
        <dbReference type="ARBA" id="ARBA00000822"/>
    </source>
</evidence>
<keyword evidence="19" id="KW-1185">Reference proteome</keyword>
<dbReference type="GO" id="GO:0008061">
    <property type="term" value="F:chitin binding"/>
    <property type="evidence" value="ECO:0007669"/>
    <property type="project" value="UniProtKB-KW"/>
</dbReference>
<keyword evidence="8" id="KW-0146">Chitin degradation</keyword>
<name>A0A9P6LL34_9PEZI</name>
<feature type="compositionally biased region" description="Acidic residues" evidence="14">
    <location>
        <begin position="109"/>
        <end position="122"/>
    </location>
</feature>
<dbReference type="GO" id="GO:0005576">
    <property type="term" value="C:extracellular region"/>
    <property type="evidence" value="ECO:0007669"/>
    <property type="project" value="UniProtKB-SubCell"/>
</dbReference>
<feature type="domain" description="LysM" evidence="16">
    <location>
        <begin position="341"/>
        <end position="387"/>
    </location>
</feature>
<dbReference type="GO" id="GO:0006032">
    <property type="term" value="P:chitin catabolic process"/>
    <property type="evidence" value="ECO:0007669"/>
    <property type="project" value="UniProtKB-KW"/>
</dbReference>
<organism evidence="18 19">
    <name type="scientific">Colletotrichum karsti</name>
    <dbReference type="NCBI Taxonomy" id="1095194"/>
    <lineage>
        <taxon>Eukaryota</taxon>
        <taxon>Fungi</taxon>
        <taxon>Dikarya</taxon>
        <taxon>Ascomycota</taxon>
        <taxon>Pezizomycotina</taxon>
        <taxon>Sordariomycetes</taxon>
        <taxon>Hypocreomycetidae</taxon>
        <taxon>Glomerellales</taxon>
        <taxon>Glomerellaceae</taxon>
        <taxon>Colletotrichum</taxon>
        <taxon>Colletotrichum boninense species complex</taxon>
    </lineage>
</organism>
<dbReference type="InterPro" id="IPR018392">
    <property type="entry name" value="LysM"/>
</dbReference>
<reference evidence="18" key="2">
    <citation type="submission" date="2020-11" db="EMBL/GenBank/DDBJ databases">
        <title>Whole genome sequencing of Colletotrichum sp.</title>
        <authorList>
            <person name="Li H."/>
        </authorList>
    </citation>
    <scope>NUCLEOTIDE SEQUENCE</scope>
    <source>
        <strain evidence="18">CkLH20</strain>
    </source>
</reference>
<accession>A0A9P6LL34</accession>
<evidence type="ECO:0000256" key="15">
    <source>
        <dbReference type="SAM" id="SignalP"/>
    </source>
</evidence>
<dbReference type="InterPro" id="IPR053214">
    <property type="entry name" value="LysM12-like"/>
</dbReference>
<evidence type="ECO:0000256" key="8">
    <source>
        <dbReference type="ARBA" id="ARBA00023024"/>
    </source>
</evidence>
<dbReference type="InterPro" id="IPR036779">
    <property type="entry name" value="LysM_dom_sf"/>
</dbReference>
<evidence type="ECO:0000256" key="12">
    <source>
        <dbReference type="ARBA" id="ARBA00023326"/>
    </source>
</evidence>
<keyword evidence="10" id="KW-0119">Carbohydrate metabolism</keyword>
<dbReference type="InterPro" id="IPR001223">
    <property type="entry name" value="Glyco_hydro18_cat"/>
</dbReference>
<evidence type="ECO:0000313" key="19">
    <source>
        <dbReference type="Proteomes" id="UP000781932"/>
    </source>
</evidence>
<dbReference type="GO" id="GO:0000272">
    <property type="term" value="P:polysaccharide catabolic process"/>
    <property type="evidence" value="ECO:0007669"/>
    <property type="project" value="UniProtKB-KW"/>
</dbReference>
<comment type="caution">
    <text evidence="18">The sequence shown here is derived from an EMBL/GenBank/DDBJ whole genome shotgun (WGS) entry which is preliminary data.</text>
</comment>
<feature type="signal peptide" evidence="15">
    <location>
        <begin position="1"/>
        <end position="21"/>
    </location>
</feature>
<evidence type="ECO:0000256" key="2">
    <source>
        <dbReference type="ARBA" id="ARBA00004613"/>
    </source>
</evidence>
<feature type="domain" description="LysM" evidence="16">
    <location>
        <begin position="406"/>
        <end position="454"/>
    </location>
</feature>
<evidence type="ECO:0000259" key="16">
    <source>
        <dbReference type="PROSITE" id="PS51782"/>
    </source>
</evidence>
<comment type="similarity">
    <text evidence="3">Belongs to the glycosyl hydrolase 18 family. Chitinase class V subfamily.</text>
</comment>
<evidence type="ECO:0000256" key="14">
    <source>
        <dbReference type="SAM" id="MobiDB-lite"/>
    </source>
</evidence>
<evidence type="ECO:0000259" key="17">
    <source>
        <dbReference type="PROSITE" id="PS51910"/>
    </source>
</evidence>
<evidence type="ECO:0000256" key="6">
    <source>
        <dbReference type="ARBA" id="ARBA00022669"/>
    </source>
</evidence>
<dbReference type="CDD" id="cd00035">
    <property type="entry name" value="ChtBD1"/>
    <property type="match status" value="1"/>
</dbReference>
<dbReference type="PROSITE" id="PS01095">
    <property type="entry name" value="GH18_1"/>
    <property type="match status" value="1"/>
</dbReference>
<evidence type="ECO:0000256" key="4">
    <source>
        <dbReference type="ARBA" id="ARBA00012729"/>
    </source>
</evidence>
<proteinExistence type="inferred from homology"/>
<dbReference type="SUPFAM" id="SSF51445">
    <property type="entry name" value="(Trans)glycosidases"/>
    <property type="match status" value="1"/>
</dbReference>
<keyword evidence="15" id="KW-0732">Signal</keyword>
<reference evidence="18" key="1">
    <citation type="submission" date="2020-03" db="EMBL/GenBank/DDBJ databases">
        <authorList>
            <person name="He L."/>
        </authorList>
    </citation>
    <scope>NUCLEOTIDE SEQUENCE</scope>
    <source>
        <strain evidence="18">CkLH20</strain>
    </source>
</reference>
<dbReference type="Pfam" id="PF01476">
    <property type="entry name" value="LysM"/>
    <property type="match status" value="1"/>
</dbReference>
<dbReference type="InterPro" id="IPR001579">
    <property type="entry name" value="Glyco_hydro_18_chit_AS"/>
</dbReference>
<comment type="subcellular location">
    <subcellularLocation>
        <location evidence="2">Secreted</location>
    </subcellularLocation>
</comment>
<dbReference type="GO" id="GO:0008843">
    <property type="term" value="F:endochitinase activity"/>
    <property type="evidence" value="ECO:0007669"/>
    <property type="project" value="UniProtKB-EC"/>
</dbReference>
<gene>
    <name evidence="18" type="ORF">CkaCkLH20_06598</name>
</gene>
<feature type="chain" id="PRO_5040368422" description="chitinase" evidence="15">
    <location>
        <begin position="22"/>
        <end position="1750"/>
    </location>
</feature>
<dbReference type="OrthoDB" id="73875at2759"/>
<feature type="domain" description="GH18" evidence="17">
    <location>
        <begin position="548"/>
        <end position="935"/>
    </location>
</feature>
<keyword evidence="12" id="KW-0624">Polysaccharide degradation</keyword>
<dbReference type="InterPro" id="IPR011583">
    <property type="entry name" value="Chitinase_II/V-like_cat"/>
</dbReference>
<dbReference type="Gene3D" id="3.10.50.10">
    <property type="match status" value="1"/>
</dbReference>
<dbReference type="Proteomes" id="UP000781932">
    <property type="component" value="Unassembled WGS sequence"/>
</dbReference>
<dbReference type="Gene3D" id="3.30.60.10">
    <property type="entry name" value="Endochitinase-like"/>
    <property type="match status" value="1"/>
</dbReference>
<evidence type="ECO:0000256" key="3">
    <source>
        <dbReference type="ARBA" id="ARBA00008682"/>
    </source>
</evidence>
<evidence type="ECO:0000256" key="7">
    <source>
        <dbReference type="ARBA" id="ARBA00022801"/>
    </source>
</evidence>
<evidence type="ECO:0000256" key="13">
    <source>
        <dbReference type="RuleBase" id="RU000489"/>
    </source>
</evidence>
<evidence type="ECO:0000256" key="9">
    <source>
        <dbReference type="ARBA" id="ARBA00023026"/>
    </source>
</evidence>
<dbReference type="Gene3D" id="3.10.350.10">
    <property type="entry name" value="LysM domain"/>
    <property type="match status" value="2"/>
</dbReference>
<comment type="catalytic activity">
    <reaction evidence="1">
        <text>Random endo-hydrolysis of N-acetyl-beta-D-glucosaminide (1-&gt;4)-beta-linkages in chitin and chitodextrins.</text>
        <dbReference type="EC" id="3.2.1.14"/>
    </reaction>
</comment>
<dbReference type="RefSeq" id="XP_038745613.1">
    <property type="nucleotide sequence ID" value="XM_038889315.1"/>
</dbReference>
<sequence length="1750" mass="193460">MWRHSFSAAIGLLCLASNVLAKNEASPINPCPVRCSISGPNPLNWTYLHGTAALKRCEQPMLFDTMLETSIVDFNKHITFRACTASEESTVKTEDYKPIPFTFGTPDAEKDEELPAPTEDSEPVSTPSASAASEKRSVSTIKSTCASDMHKTSNQTSAFYHEWVPDDSSRVDGSINDTALALRTLQEHLDAADNCQSAIMFAKVRESISGLFVGSAVDKKSAVPFVEKLASKVQTREFYEAGRFSVSNCQTVRPSVWRVGIIADLQGNMTAVQEALADWKDAKCARSPDLTVEWVDREIELWSVKSSLNGTALNGTDGTSNSTAISGRGVLHSLHRRAECRAERVESGDDCGALAKRCGISATQFNKYNSDVKNLCSTLKPKQHVCCSEGDLPDFRPKPDADGVCYSVDVDKGLGCWDYADANYLTTTDIENFNKNTWGFAGCKNLQPGQKICLSKGEPPMPNPISNALCGPQKPDGEPRGNKNLTDMNPCPLNVCCNVWGQCGMDSDFCTEAPADTGAPGTSQPGKNGCISNCGMEITNNDKGPASFSHIAYFEAWNKNRPCLHMDVSSVDTKKYTHIHFSFPDVTPGDFKIDTSKLQDQFDLLKKVSGIKRIVSLGGWAFSAEGDTVHILRDAVLPANRATFAANVVQFVNDHDLDGIDFDWEYPSAPDIPDIDPSSNPNEGNDYLEFLKMVKRRLGNKSVSIASPASYWYLKQFPIKEIGKVVDYIVYMSYDLHGQWDHGNKWSSPGCEGGNCLRSHVNLTETKTSLAMITKAGVPSNKVFVGIASYGRSFHMSEAGCTGPECTFTGSRTESDAMPGLCTDTSGYISSAEIREILWNKDILDARDWHDKESDSDIVVYKENEWVAWMNDDTKKSRIDMYKGLNFGGVSDWAVDLDKDYGDSGIGNGDSDDSNLSGGKNCPLSKTYNDLEELSKDDSVSDDCKPVLAINILEKMLDKSLANYDDVDNGYDKNFAAYRRVMKDSAKQAMAKFTSWHDGKYRDYFDCDIKADGTHTENWSGPCSEMKSHIAVVGMNIIKLTLRDEDGFWNAVEEETGCIEDWIEFDSLKINTDPNEIAQNCPPPVGMTPQPCTPSLILSVEGYPKLKSDFDIPDPKDIIKDVKTNLDEIRTSISSRFFDVVAGIWDGGNGDVLQVLSVPIFLMAQAIQSMEDAKAKGGEIIKEEKEALILNIISALLFFIPFVGEFAAMAAGAATVARMIAIGGLVGNTAFSISEIAGDPSNAGMAIMALLSAGRVRKPRDFIDLGSARRAQTKAGVSKMGPTFKKHDDSLQKVLGNCRKEGDKNDDKEPNACKFKRDLPQSDLVIRDVVRENHMAWVGKRAANNNNKGNCPTTEHETTTTKIETVMTTPDVTCKKEWTQACYHYSSVMSVHSNTPDMVRWTCWATAETGKDGLATDRWGYWPRQTRANFKMPAKAQHHWDWGEEWTEHDDCERDEFPPRHWWGAINTGKKNKKGEIRFKAIEGQLVRLIPAKQNGGAGSMWKQFCEINDGYKQKLPGLEEINEKHVTTDKVSKVNQQIKGGTTTYTTSLKVTIPNAVFEINHWEQAPAKDDGLWDNPCWPSMLRPDDPGYALLTNDDWYVRNPNAQQYTAAYHNEPPKALTQGKTKKRAQGNRPIIAVRTLHSPDAIYADDLPKTCAEPGLYDDCGVERDVLREREVYVDEDGEEYMELLPEDEYDIDFSALEQMPTPSVPRTAEAVATAYVKYEEEVEYATPGSAIAADMPKPTNGLL</sequence>
<dbReference type="EMBL" id="JAATWM020000019">
    <property type="protein sequence ID" value="KAF9876152.1"/>
    <property type="molecule type" value="Genomic_DNA"/>
</dbReference>
<evidence type="ECO:0000256" key="11">
    <source>
        <dbReference type="ARBA" id="ARBA00023295"/>
    </source>
</evidence>
<evidence type="ECO:0000256" key="10">
    <source>
        <dbReference type="ARBA" id="ARBA00023277"/>
    </source>
</evidence>
<dbReference type="GeneID" id="62162389"/>
<dbReference type="InterPro" id="IPR029070">
    <property type="entry name" value="Chitinase_insertion_sf"/>
</dbReference>
<dbReference type="SUPFAM" id="SSF57016">
    <property type="entry name" value="Plant lectins/antimicrobial peptides"/>
    <property type="match status" value="1"/>
</dbReference>
<keyword evidence="5" id="KW-0964">Secreted</keyword>
<protein>
    <recommendedName>
        <fullName evidence="4">chitinase</fullName>
        <ecNumber evidence="4">3.2.1.14</ecNumber>
    </recommendedName>
</protein>
<keyword evidence="9" id="KW-0843">Virulence</keyword>
<dbReference type="EC" id="3.2.1.14" evidence="4"/>
<dbReference type="Pfam" id="PF00704">
    <property type="entry name" value="Glyco_hydro_18"/>
    <property type="match status" value="1"/>
</dbReference>
<dbReference type="SMART" id="SM00636">
    <property type="entry name" value="Glyco_18"/>
    <property type="match status" value="1"/>
</dbReference>
<keyword evidence="7 13" id="KW-0378">Hydrolase</keyword>
<feature type="region of interest" description="Disordered" evidence="14">
    <location>
        <begin position="97"/>
        <end position="137"/>
    </location>
</feature>
<evidence type="ECO:0000313" key="18">
    <source>
        <dbReference type="EMBL" id="KAF9876152.1"/>
    </source>
</evidence>
<dbReference type="PANTHER" id="PTHR47700:SF2">
    <property type="entry name" value="CHITINASE"/>
    <property type="match status" value="1"/>
</dbReference>
<dbReference type="SUPFAM" id="SSF54556">
    <property type="entry name" value="Chitinase insertion domain"/>
    <property type="match status" value="1"/>
</dbReference>
<keyword evidence="6" id="KW-0147">Chitin-binding</keyword>
<keyword evidence="11 13" id="KW-0326">Glycosidase</keyword>
<dbReference type="Gene3D" id="3.20.20.80">
    <property type="entry name" value="Glycosidases"/>
    <property type="match status" value="1"/>
</dbReference>
<dbReference type="CDD" id="cd02878">
    <property type="entry name" value="GH18_zymocin_alpha"/>
    <property type="match status" value="1"/>
</dbReference>
<dbReference type="InterPro" id="IPR036861">
    <property type="entry name" value="Endochitinase-like_sf"/>
</dbReference>
<evidence type="ECO:0000256" key="5">
    <source>
        <dbReference type="ARBA" id="ARBA00022525"/>
    </source>
</evidence>
<dbReference type="PROSITE" id="PS51910">
    <property type="entry name" value="GH18_2"/>
    <property type="match status" value="1"/>
</dbReference>
<dbReference type="PANTHER" id="PTHR47700">
    <property type="entry name" value="V CHITINASE, PUTATIVE (AFU_ORTHOLOGUE AFUA_6G13720)-RELATED"/>
    <property type="match status" value="1"/>
</dbReference>
<dbReference type="InterPro" id="IPR017853">
    <property type="entry name" value="GH"/>
</dbReference>
<dbReference type="PROSITE" id="PS51782">
    <property type="entry name" value="LYSM"/>
    <property type="match status" value="2"/>
</dbReference>